<dbReference type="Proteomes" id="UP001147653">
    <property type="component" value="Unassembled WGS sequence"/>
</dbReference>
<dbReference type="EMBL" id="JAPDDP010000040">
    <property type="protein sequence ID" value="MDA0182733.1"/>
    <property type="molecule type" value="Genomic_DNA"/>
</dbReference>
<dbReference type="SUPFAM" id="SSF56281">
    <property type="entry name" value="Metallo-hydrolase/oxidoreductase"/>
    <property type="match status" value="1"/>
</dbReference>
<gene>
    <name evidence="1" type="ORF">OJ997_20645</name>
</gene>
<dbReference type="AlphaFoldDB" id="A0A9X3S9K8"/>
<proteinExistence type="predicted"/>
<organism evidence="1 2">
    <name type="scientific">Solirubrobacter phytolaccae</name>
    <dbReference type="NCBI Taxonomy" id="1404360"/>
    <lineage>
        <taxon>Bacteria</taxon>
        <taxon>Bacillati</taxon>
        <taxon>Actinomycetota</taxon>
        <taxon>Thermoleophilia</taxon>
        <taxon>Solirubrobacterales</taxon>
        <taxon>Solirubrobacteraceae</taxon>
        <taxon>Solirubrobacter</taxon>
    </lineage>
</organism>
<reference evidence="1" key="1">
    <citation type="submission" date="2022-10" db="EMBL/GenBank/DDBJ databases">
        <title>The WGS of Solirubrobacter phytolaccae KCTC 29190.</title>
        <authorList>
            <person name="Jiang Z."/>
        </authorList>
    </citation>
    <scope>NUCLEOTIDE SEQUENCE</scope>
    <source>
        <strain evidence="1">KCTC 29190</strain>
    </source>
</reference>
<protein>
    <recommendedName>
        <fullName evidence="3">MBL fold metallo-hydrolase</fullName>
    </recommendedName>
</protein>
<keyword evidence="2" id="KW-1185">Reference proteome</keyword>
<sequence>MLNGLRPTRGEPLPFADTIHMRSFTLANGFVVYAAPGAEGAAAPAQYLNHWHEAGFGTGFADAPLHIHADDAKWVERPVTTFSGRQTVDDDFELIPIPGHTPGATAFLWNGYLFTGDSIILDGDEWRAAVLGDSDRAAYIDSLELLKTVEFDVLVPWASSADGPWHSDAADRVARLDAIIERLRRGEDR</sequence>
<dbReference type="InterPro" id="IPR036866">
    <property type="entry name" value="RibonucZ/Hydroxyglut_hydro"/>
</dbReference>
<name>A0A9X3S9K8_9ACTN</name>
<evidence type="ECO:0008006" key="3">
    <source>
        <dbReference type="Google" id="ProtNLM"/>
    </source>
</evidence>
<evidence type="ECO:0000313" key="2">
    <source>
        <dbReference type="Proteomes" id="UP001147653"/>
    </source>
</evidence>
<dbReference type="RefSeq" id="WP_270027114.1">
    <property type="nucleotide sequence ID" value="NZ_JAPDDP010000040.1"/>
</dbReference>
<accession>A0A9X3S9K8</accession>
<dbReference type="Gene3D" id="3.60.15.10">
    <property type="entry name" value="Ribonuclease Z/Hydroxyacylglutathione hydrolase-like"/>
    <property type="match status" value="1"/>
</dbReference>
<comment type="caution">
    <text evidence="1">The sequence shown here is derived from an EMBL/GenBank/DDBJ whole genome shotgun (WGS) entry which is preliminary data.</text>
</comment>
<evidence type="ECO:0000313" key="1">
    <source>
        <dbReference type="EMBL" id="MDA0182733.1"/>
    </source>
</evidence>